<protein>
    <submittedName>
        <fullName evidence="1">Uncharacterized protein</fullName>
    </submittedName>
</protein>
<evidence type="ECO:0000313" key="2">
    <source>
        <dbReference type="Proteomes" id="UP001385892"/>
    </source>
</evidence>
<proteinExistence type="predicted"/>
<sequence>MSQFATVTGNVTYTPGDGTPIPIPKGRIEVELTFDSATLSWEAERGVVGLTAIPRMQFDEYVEEGKIVME</sequence>
<keyword evidence="2" id="KW-1185">Reference proteome</keyword>
<comment type="caution">
    <text evidence="1">The sequence shown here is derived from an EMBL/GenBank/DDBJ whole genome shotgun (WGS) entry which is preliminary data.</text>
</comment>
<gene>
    <name evidence="1" type="ORF">WKW82_04690</name>
</gene>
<name>A0ABU8WG62_9BURK</name>
<organism evidence="1 2">
    <name type="scientific">Variovorax rhizosphaerae</name>
    <dbReference type="NCBI Taxonomy" id="1836200"/>
    <lineage>
        <taxon>Bacteria</taxon>
        <taxon>Pseudomonadati</taxon>
        <taxon>Pseudomonadota</taxon>
        <taxon>Betaproteobacteria</taxon>
        <taxon>Burkholderiales</taxon>
        <taxon>Comamonadaceae</taxon>
        <taxon>Variovorax</taxon>
    </lineage>
</organism>
<dbReference type="Proteomes" id="UP001385892">
    <property type="component" value="Unassembled WGS sequence"/>
</dbReference>
<dbReference type="EMBL" id="JBBKZT010000002">
    <property type="protein sequence ID" value="MEJ8845929.1"/>
    <property type="molecule type" value="Genomic_DNA"/>
</dbReference>
<reference evidence="1 2" key="1">
    <citation type="submission" date="2024-03" db="EMBL/GenBank/DDBJ databases">
        <title>Novel species of the genus Variovorax.</title>
        <authorList>
            <person name="Liu Q."/>
            <person name="Xin Y.-H."/>
        </authorList>
    </citation>
    <scope>NUCLEOTIDE SEQUENCE [LARGE SCALE GENOMIC DNA]</scope>
    <source>
        <strain evidence="1 2">KACC 18900</strain>
    </source>
</reference>
<evidence type="ECO:0000313" key="1">
    <source>
        <dbReference type="EMBL" id="MEJ8845929.1"/>
    </source>
</evidence>
<accession>A0ABU8WG62</accession>
<dbReference type="RefSeq" id="WP_340341088.1">
    <property type="nucleotide sequence ID" value="NZ_JBBKZT010000002.1"/>
</dbReference>